<dbReference type="AlphaFoldDB" id="A0A158QV29"/>
<dbReference type="STRING" id="53468.A0A158QV29"/>
<dbReference type="InterPro" id="IPR049768">
    <property type="entry name" value="ZRANB1_OTU"/>
</dbReference>
<keyword evidence="6" id="KW-0479">Metal-binding</keyword>
<evidence type="ECO:0000256" key="5">
    <source>
        <dbReference type="ARBA" id="ARBA00022687"/>
    </source>
</evidence>
<dbReference type="PANTHER" id="PTHR13367:SF28">
    <property type="entry name" value="UBIQUITIN THIOESTERASE ZRANB1"/>
    <property type="match status" value="1"/>
</dbReference>
<keyword evidence="11" id="KW-0862">Zinc</keyword>
<feature type="domain" description="RanBP2-type" evidence="14">
    <location>
        <begin position="98"/>
        <end position="129"/>
    </location>
</feature>
<evidence type="ECO:0000256" key="13">
    <source>
        <dbReference type="SAM" id="MobiDB-lite"/>
    </source>
</evidence>
<dbReference type="Gene3D" id="4.10.1060.10">
    <property type="entry name" value="Zinc finger, RanBP2-type"/>
    <property type="match status" value="3"/>
</dbReference>
<dbReference type="SUPFAM" id="SSF90209">
    <property type="entry name" value="Ran binding protein zinc finger-like"/>
    <property type="match status" value="2"/>
</dbReference>
<keyword evidence="17" id="KW-1185">Reference proteome</keyword>
<dbReference type="OrthoDB" id="6275030at2759"/>
<reference evidence="18" key="2">
    <citation type="submission" date="2019-11" db="UniProtKB">
        <authorList>
            <consortium name="WormBaseParasite"/>
        </authorList>
    </citation>
    <scope>IDENTIFICATION</scope>
</reference>
<evidence type="ECO:0000313" key="16">
    <source>
        <dbReference type="EMBL" id="VDD81151.1"/>
    </source>
</evidence>
<proteinExistence type="inferred from homology"/>
<dbReference type="WBParaSite" id="MCU_003311-RA">
    <property type="protein sequence ID" value="MCU_003311-RA"/>
    <property type="gene ID" value="MCU_003311"/>
</dbReference>
<dbReference type="Proteomes" id="UP000267029">
    <property type="component" value="Unassembled WGS sequence"/>
</dbReference>
<dbReference type="InterPro" id="IPR003323">
    <property type="entry name" value="OTU_dom"/>
</dbReference>
<dbReference type="GO" id="GO:0005634">
    <property type="term" value="C:nucleus"/>
    <property type="evidence" value="ECO:0007669"/>
    <property type="project" value="TreeGrafter"/>
</dbReference>
<evidence type="ECO:0000259" key="15">
    <source>
        <dbReference type="PROSITE" id="PS50802"/>
    </source>
</evidence>
<evidence type="ECO:0000259" key="14">
    <source>
        <dbReference type="PROSITE" id="PS50199"/>
    </source>
</evidence>
<dbReference type="GO" id="GO:0005737">
    <property type="term" value="C:cytoplasm"/>
    <property type="evidence" value="ECO:0007669"/>
    <property type="project" value="TreeGrafter"/>
</dbReference>
<dbReference type="EC" id="3.4.19.12" evidence="3"/>
<evidence type="ECO:0000256" key="8">
    <source>
        <dbReference type="ARBA" id="ARBA00022786"/>
    </source>
</evidence>
<feature type="compositionally biased region" description="Low complexity" evidence="13">
    <location>
        <begin position="225"/>
        <end position="236"/>
    </location>
</feature>
<keyword evidence="9" id="KW-0378">Hydrolase</keyword>
<accession>A0A158QV29</accession>
<dbReference type="GO" id="GO:0008270">
    <property type="term" value="F:zinc ion binding"/>
    <property type="evidence" value="ECO:0007669"/>
    <property type="project" value="UniProtKB-KW"/>
</dbReference>
<dbReference type="SMART" id="SM00547">
    <property type="entry name" value="ZnF_RBZ"/>
    <property type="match status" value="3"/>
</dbReference>
<feature type="domain" description="RanBP2-type" evidence="14">
    <location>
        <begin position="51"/>
        <end position="80"/>
    </location>
</feature>
<evidence type="ECO:0000256" key="12">
    <source>
        <dbReference type="PROSITE-ProRule" id="PRU00322"/>
    </source>
</evidence>
<comment type="similarity">
    <text evidence="2">Belongs to the peptidase C64 family.</text>
</comment>
<keyword evidence="5" id="KW-0879">Wnt signaling pathway</keyword>
<evidence type="ECO:0000313" key="17">
    <source>
        <dbReference type="Proteomes" id="UP000267029"/>
    </source>
</evidence>
<dbReference type="Gene3D" id="1.25.40.560">
    <property type="match status" value="1"/>
</dbReference>
<dbReference type="Gene3D" id="3.90.70.80">
    <property type="match status" value="1"/>
</dbReference>
<evidence type="ECO:0000256" key="11">
    <source>
        <dbReference type="ARBA" id="ARBA00022833"/>
    </source>
</evidence>
<evidence type="ECO:0000313" key="18">
    <source>
        <dbReference type="WBParaSite" id="MCU_003311-RA"/>
    </source>
</evidence>
<organism evidence="18">
    <name type="scientific">Mesocestoides corti</name>
    <name type="common">Flatworm</name>
    <dbReference type="NCBI Taxonomy" id="53468"/>
    <lineage>
        <taxon>Eukaryota</taxon>
        <taxon>Metazoa</taxon>
        <taxon>Spiralia</taxon>
        <taxon>Lophotrochozoa</taxon>
        <taxon>Platyhelminthes</taxon>
        <taxon>Cestoda</taxon>
        <taxon>Eucestoda</taxon>
        <taxon>Cyclophyllidea</taxon>
        <taxon>Mesocestoididae</taxon>
        <taxon>Mesocestoides</taxon>
    </lineage>
</organism>
<evidence type="ECO:0000256" key="3">
    <source>
        <dbReference type="ARBA" id="ARBA00012759"/>
    </source>
</evidence>
<name>A0A158QV29_MESCO</name>
<keyword evidence="8" id="KW-0833">Ubl conjugation pathway</keyword>
<feature type="domain" description="OTU" evidence="15">
    <location>
        <begin position="336"/>
        <end position="493"/>
    </location>
</feature>
<feature type="region of interest" description="Disordered" evidence="13">
    <location>
        <begin position="502"/>
        <end position="554"/>
    </location>
</feature>
<evidence type="ECO:0000256" key="9">
    <source>
        <dbReference type="ARBA" id="ARBA00022801"/>
    </source>
</evidence>
<dbReference type="EMBL" id="UXSR01005333">
    <property type="protein sequence ID" value="VDD81151.1"/>
    <property type="molecule type" value="Genomic_DNA"/>
</dbReference>
<comment type="catalytic activity">
    <reaction evidence="1">
        <text>Thiol-dependent hydrolysis of ester, thioester, amide, peptide and isopeptide bonds formed by the C-terminal Gly of ubiquitin (a 76-residue protein attached to proteins as an intracellular targeting signal).</text>
        <dbReference type="EC" id="3.4.19.12"/>
    </reaction>
</comment>
<dbReference type="GO" id="GO:0071947">
    <property type="term" value="P:protein deubiquitination involved in ubiquitin-dependent protein catabolic process"/>
    <property type="evidence" value="ECO:0007669"/>
    <property type="project" value="TreeGrafter"/>
</dbReference>
<dbReference type="InterPro" id="IPR051346">
    <property type="entry name" value="OTU_Deubiquitinase"/>
</dbReference>
<feature type="compositionally biased region" description="Basic and acidic residues" evidence="13">
    <location>
        <begin position="506"/>
        <end position="515"/>
    </location>
</feature>
<dbReference type="Pfam" id="PF02338">
    <property type="entry name" value="OTU"/>
    <property type="match status" value="1"/>
</dbReference>
<evidence type="ECO:0000256" key="4">
    <source>
        <dbReference type="ARBA" id="ARBA00022670"/>
    </source>
</evidence>
<keyword evidence="7 12" id="KW-0863">Zinc-finger</keyword>
<keyword evidence="10" id="KW-0788">Thiol protease</keyword>
<evidence type="ECO:0000256" key="2">
    <source>
        <dbReference type="ARBA" id="ARBA00005865"/>
    </source>
</evidence>
<dbReference type="PROSITE" id="PS01358">
    <property type="entry name" value="ZF_RANBP2_1"/>
    <property type="match status" value="3"/>
</dbReference>
<feature type="domain" description="RanBP2-type" evidence="14">
    <location>
        <begin position="4"/>
        <end position="33"/>
    </location>
</feature>
<dbReference type="PROSITE" id="PS50199">
    <property type="entry name" value="ZF_RANBP2_2"/>
    <property type="match status" value="3"/>
</dbReference>
<sequence length="649" mass="72192">MAEETAKWTCLRCTYANWPRSKRCTLCEAPRDLPSIEDEMHRVDLGNSKKATGGWSCPTCTFDNWAASVKCTQCGTSSPLPSVSRSSIEPESSSSLTQLGFVKWTCSSCTYENWPKSKTCVMCNAPPPEAAHSVSNPNDDWLSACKAVITGDDKALQSFLLSSASQGIIFSRRLTSQDCLVLDQFLNQSVISGATPSIKPGLSVIDLAQICHRTDLVSLFSALSPAAPRTPSTPASHSGRGTKRSFCHSSSYAAKELRRLLDACVGQRRGEFPCLYLTEFGVFALPAEMTSLASTVQEVVFAELCDTDVQDELEVRSKAINWWVLDGQHNQPTSRLFALWNRTDGDCLLDSIMQACWGVFDTQNTLRQALASSLKACERHFFRAWREYETQQAANQYRPDDQQLLRDWRSVLDAANLPRVSLEQIHIFVLAHILRRPIIVYSVKYIHNYRNEPIGFSNFQGVYLPVLWERSFCSRDPIILGYTRGHFSALVPKEPQINGQCDNLDNEARSARSDDGCWDPAPTSDPLDDQPRPNSDPGSLHDQPEVTGSSQPTNERSLYFPLFDLQGQPLPTPFASKKGTSGDTQLLRDRLSTVPTRRGLLLARLRLPAARHHLVETIVRDWLSVYQNMSVEAVNEIPGCGISATSPFA</sequence>
<dbReference type="GO" id="GO:0004843">
    <property type="term" value="F:cysteine-type deubiquitinase activity"/>
    <property type="evidence" value="ECO:0007669"/>
    <property type="project" value="UniProtKB-EC"/>
</dbReference>
<dbReference type="Pfam" id="PF00641">
    <property type="entry name" value="Zn_ribbon_RanBP"/>
    <property type="match status" value="2"/>
</dbReference>
<keyword evidence="4" id="KW-0645">Protease</keyword>
<feature type="region of interest" description="Disordered" evidence="13">
    <location>
        <begin position="225"/>
        <end position="245"/>
    </location>
</feature>
<evidence type="ECO:0000256" key="10">
    <source>
        <dbReference type="ARBA" id="ARBA00022807"/>
    </source>
</evidence>
<dbReference type="PROSITE" id="PS50802">
    <property type="entry name" value="OTU"/>
    <property type="match status" value="1"/>
</dbReference>
<dbReference type="GO" id="GO:0016055">
    <property type="term" value="P:Wnt signaling pathway"/>
    <property type="evidence" value="ECO:0007669"/>
    <property type="project" value="UniProtKB-KW"/>
</dbReference>
<evidence type="ECO:0000256" key="6">
    <source>
        <dbReference type="ARBA" id="ARBA00022723"/>
    </source>
</evidence>
<evidence type="ECO:0000256" key="7">
    <source>
        <dbReference type="ARBA" id="ARBA00022771"/>
    </source>
</evidence>
<dbReference type="PANTHER" id="PTHR13367">
    <property type="entry name" value="UBIQUITIN THIOESTERASE"/>
    <property type="match status" value="1"/>
</dbReference>
<reference evidence="16 17" key="1">
    <citation type="submission" date="2018-10" db="EMBL/GenBank/DDBJ databases">
        <authorList>
            <consortium name="Pathogen Informatics"/>
        </authorList>
    </citation>
    <scope>NUCLEOTIDE SEQUENCE [LARGE SCALE GENOMIC DNA]</scope>
</reference>
<protein>
    <recommendedName>
        <fullName evidence="3">ubiquitinyl hydrolase 1</fullName>
        <ecNumber evidence="3">3.4.19.12</ecNumber>
    </recommendedName>
</protein>
<dbReference type="InterPro" id="IPR036443">
    <property type="entry name" value="Znf_RanBP2_sf"/>
</dbReference>
<dbReference type="GO" id="GO:0070530">
    <property type="term" value="F:K63-linked polyubiquitin modification-dependent protein binding"/>
    <property type="evidence" value="ECO:0007669"/>
    <property type="project" value="TreeGrafter"/>
</dbReference>
<dbReference type="CDD" id="cd22767">
    <property type="entry name" value="OTU_ZRANB1"/>
    <property type="match status" value="1"/>
</dbReference>
<evidence type="ECO:0000256" key="1">
    <source>
        <dbReference type="ARBA" id="ARBA00000707"/>
    </source>
</evidence>
<gene>
    <name evidence="16" type="ORF">MCOS_LOCUS7154</name>
</gene>
<dbReference type="InterPro" id="IPR001876">
    <property type="entry name" value="Znf_RanBP2"/>
</dbReference>